<name>A0ABM0Q1F4_GALVR</name>
<feature type="domain" description="ATP-dependent rRNA helicase SPB4-like C-terminal extension" evidence="4">
    <location>
        <begin position="1"/>
        <end position="53"/>
    </location>
</feature>
<organism evidence="5 6">
    <name type="scientific">Galeopterus variegatus</name>
    <name type="common">Malayan flying lemur</name>
    <name type="synonym">Cynocephalus variegatus</name>
    <dbReference type="NCBI Taxonomy" id="482537"/>
    <lineage>
        <taxon>Eukaryota</taxon>
        <taxon>Metazoa</taxon>
        <taxon>Chordata</taxon>
        <taxon>Craniata</taxon>
        <taxon>Vertebrata</taxon>
        <taxon>Euteleostomi</taxon>
        <taxon>Mammalia</taxon>
        <taxon>Eutheria</taxon>
        <taxon>Euarchontoglires</taxon>
        <taxon>Dermoptera</taxon>
        <taxon>Cynocephalidae</taxon>
        <taxon>Galeopterus</taxon>
    </lineage>
</organism>
<proteinExistence type="predicted"/>
<protein>
    <submittedName>
        <fullName evidence="6">Probable ATP-dependent RNA helicase DDX10</fullName>
    </submittedName>
</protein>
<evidence type="ECO:0000256" key="2">
    <source>
        <dbReference type="ARBA" id="ARBA00022806"/>
    </source>
</evidence>
<evidence type="ECO:0000313" key="6">
    <source>
        <dbReference type="RefSeq" id="XP_008562195.1"/>
    </source>
</evidence>
<evidence type="ECO:0000256" key="3">
    <source>
        <dbReference type="SAM" id="MobiDB-lite"/>
    </source>
</evidence>
<dbReference type="RefSeq" id="XP_008562195.1">
    <property type="nucleotide sequence ID" value="XM_008563973.1"/>
</dbReference>
<evidence type="ECO:0000256" key="1">
    <source>
        <dbReference type="ARBA" id="ARBA00022801"/>
    </source>
</evidence>
<keyword evidence="2 6" id="KW-0347">Helicase</keyword>
<accession>A0ABM0Q1F4</accession>
<dbReference type="GeneID" id="103582354"/>
<feature type="region of interest" description="Disordered" evidence="3">
    <location>
        <begin position="118"/>
        <end position="160"/>
    </location>
</feature>
<dbReference type="SMART" id="SM01178">
    <property type="entry name" value="DUF4217"/>
    <property type="match status" value="1"/>
</dbReference>
<dbReference type="InterPro" id="IPR025313">
    <property type="entry name" value="SPB4-like_CTE"/>
</dbReference>
<keyword evidence="1" id="KW-0378">Hydrolase</keyword>
<keyword evidence="5" id="KW-1185">Reference proteome</keyword>
<gene>
    <name evidence="6" type="primary">LOC103582354</name>
</gene>
<dbReference type="Proteomes" id="UP000694923">
    <property type="component" value="Unplaced"/>
</dbReference>
<evidence type="ECO:0000259" key="4">
    <source>
        <dbReference type="SMART" id="SM01178"/>
    </source>
</evidence>
<dbReference type="Pfam" id="PF13959">
    <property type="entry name" value="CTE_SPB4"/>
    <property type="match status" value="1"/>
</dbReference>
<reference evidence="6" key="1">
    <citation type="submission" date="2025-08" db="UniProtKB">
        <authorList>
            <consortium name="RefSeq"/>
        </authorList>
    </citation>
    <scope>IDENTIFICATION</scope>
</reference>
<keyword evidence="2 6" id="KW-0067">ATP-binding</keyword>
<feature type="non-terminal residue" evidence="6">
    <location>
        <position position="199"/>
    </location>
</feature>
<evidence type="ECO:0000313" key="5">
    <source>
        <dbReference type="Proteomes" id="UP000694923"/>
    </source>
</evidence>
<sequence>MSTENGLEINWCFVSYIRSVYLMKDKEVFDVSKLSISEYALSLGLAVAPRVRFLQKMQKQPTKELVVSQAEKVIEPRAPSLTSDEVEEFRAYFSEKMSILQKSGKKLERTEYRLANGISNEKQEKEEGERGEEMEEKLAKAKGSQTQSVPNPDEAQKIKEVPVQFLDRDEEEEDGADADLFKVKRHNVLGWTLKRIKHY</sequence>
<keyword evidence="2 6" id="KW-0547">Nucleotide-binding</keyword>
<dbReference type="GO" id="GO:0004386">
    <property type="term" value="F:helicase activity"/>
    <property type="evidence" value="ECO:0007669"/>
    <property type="project" value="UniProtKB-KW"/>
</dbReference>